<evidence type="ECO:0000313" key="12">
    <source>
        <dbReference type="Proteomes" id="UP001470230"/>
    </source>
</evidence>
<dbReference type="InterPro" id="IPR045886">
    <property type="entry name" value="ThiF/MoeB/HesA"/>
</dbReference>
<keyword evidence="4 8" id="KW-0547">Nucleotide-binding</keyword>
<dbReference type="Pfam" id="PF10585">
    <property type="entry name" value="UBA_E1_SCCH"/>
    <property type="match status" value="1"/>
</dbReference>
<feature type="domain" description="Ubiquitin-activating enzyme E1 C-terminal" evidence="10">
    <location>
        <begin position="885"/>
        <end position="1012"/>
    </location>
</feature>
<dbReference type="InterPro" id="IPR033127">
    <property type="entry name" value="UBQ-activ_enz_E1_Cys_AS"/>
</dbReference>
<dbReference type="PROSITE" id="PS00865">
    <property type="entry name" value="UBIQUITIN_ACTIVAT_2"/>
    <property type="match status" value="1"/>
</dbReference>
<gene>
    <name evidence="11" type="ORF">M9Y10_002409</name>
</gene>
<feature type="compositionally biased region" description="Basic and acidic residues" evidence="9">
    <location>
        <begin position="763"/>
        <end position="772"/>
    </location>
</feature>
<dbReference type="Gene3D" id="1.10.10.2660">
    <property type="entry name" value="Ubiquitin-activating enzyme E1, SCCH domain"/>
    <property type="match status" value="1"/>
</dbReference>
<dbReference type="InterPro" id="IPR042063">
    <property type="entry name" value="Ubi_acti_E1_SCCH"/>
</dbReference>
<dbReference type="EMBL" id="JAPFFF010000001">
    <property type="protein sequence ID" value="KAK8900086.1"/>
    <property type="molecule type" value="Genomic_DNA"/>
</dbReference>
<comment type="pathway">
    <text evidence="1">Protein modification; protein ubiquitination.</text>
</comment>
<accession>A0ABR2L9P1</accession>
<evidence type="ECO:0000256" key="9">
    <source>
        <dbReference type="SAM" id="MobiDB-lite"/>
    </source>
</evidence>
<sequence length="1018" mass="114875">MSAEPVIDENLYSRQIYVLGVDAMKKLATSSVLISGLGGLGVEIAKNIILAGVNNVTIHDTRSCRLSDLASNFYLNESHIGKNRALSCLKSLSSLNEYVTVTAKSDELTNDFLSQYNCVIITDFHKESEIKRISTFCHEKGIKLILTGVCGVFAYLFNDFGKDFVVHDNNGEIPSRFLISFITNDERGLVTIAEGETYDIGEGDTIRFEEVEGMTELNGKEYQINVQDKRHFYIGDTSKFGKYTSQHRSGYGIQVIVPKVMNFLEYTEALKNPGRTMDSTFDFCTFGRDQQVILAFAAYQRCLDQNPQSDNEIDGKVDQSDIIKCAKEINDECHIVDTIDEALLKEFARESSHSISPTCAAFGGIAGQEVLKAISGKFTPTDQFLAMGYVESLSSRPEDLEYTPMNDRYDPYRAVFGNKAQDIMMGLRYFIIGAGALGCEQLKNWALMGVATKGEGKVFMTDMDSIERSNLNRQFLFRNSDIGKMKSEAAANAARAMNPSFNIEAHQNRIGPESAHIYNDDFYLSLDGVCNALDNVQTRKFSDQMCVFYKKPLLESGTLGPKAHYQTIVPYLTESYSSQQDPPEKGIPMCTLHNFPSNIDHCCMWARDSFDGLFEKQPLSVNSLLKKGHDKNEIRQCIDDLRKTDRGAWEQAKEAVLKFLKTEKCETFDDCIKWARLLFEELFNFKIRDLQHFFPRDKVSEEGLPFWTGNKRFPEIQTYDQSNQYHAEFVTAAAILRARIFGIPAESNIPQRAAEVSVPEWKPSNKEIKLPEDENNNNNQAETASTEDNEDSINEIVSLLENSKELHPETFEKDDDTNGHIDFIAAAANIRALNYQIGTEDKLEIKRIAGKIIPAIATTTAMICGLVALEMYKLHCPEKKPIESFRFGSINIAISSFNISEPVPCPKITCPANGIEYTLWDTWEIKGDLTLEEVIDAVKDKYKLIADSIMIGTYAFYMSYSPNEKRMKTKITESLVQPPFNYPPFRKGQYLIHMEILCTDLDGNDVEEVPSFVLNFKQ</sequence>
<organism evidence="11 12">
    <name type="scientific">Tritrichomonas musculus</name>
    <dbReference type="NCBI Taxonomy" id="1915356"/>
    <lineage>
        <taxon>Eukaryota</taxon>
        <taxon>Metamonada</taxon>
        <taxon>Parabasalia</taxon>
        <taxon>Tritrichomonadida</taxon>
        <taxon>Tritrichomonadidae</taxon>
        <taxon>Tritrichomonas</taxon>
    </lineage>
</organism>
<feature type="region of interest" description="Disordered" evidence="9">
    <location>
        <begin position="758"/>
        <end position="791"/>
    </location>
</feature>
<dbReference type="SMART" id="SM00985">
    <property type="entry name" value="UBA_e1_C"/>
    <property type="match status" value="1"/>
</dbReference>
<dbReference type="Pfam" id="PF09358">
    <property type="entry name" value="E1_UFD"/>
    <property type="match status" value="1"/>
</dbReference>
<evidence type="ECO:0000256" key="4">
    <source>
        <dbReference type="ARBA" id="ARBA00022741"/>
    </source>
</evidence>
<name>A0ABR2L9P1_9EUKA</name>
<dbReference type="Gene3D" id="3.40.50.720">
    <property type="entry name" value="NAD(P)-binding Rossmann-like Domain"/>
    <property type="match status" value="1"/>
</dbReference>
<dbReference type="InterPro" id="IPR035985">
    <property type="entry name" value="Ubiquitin-activating_enz"/>
</dbReference>
<dbReference type="InterPro" id="IPR042449">
    <property type="entry name" value="Ub-E1_IAD_1"/>
</dbReference>
<dbReference type="Pfam" id="PF00899">
    <property type="entry name" value="ThiF"/>
    <property type="match status" value="2"/>
</dbReference>
<dbReference type="SUPFAM" id="SSF69572">
    <property type="entry name" value="Activating enzymes of the ubiquitin-like proteins"/>
    <property type="match status" value="2"/>
</dbReference>
<keyword evidence="12" id="KW-1185">Reference proteome</keyword>
<dbReference type="InterPro" id="IPR000011">
    <property type="entry name" value="UBQ/SUMO-activ_enz_E1-like"/>
</dbReference>
<dbReference type="PANTHER" id="PTHR10953">
    <property type="entry name" value="UBIQUITIN-ACTIVATING ENZYME E1"/>
    <property type="match status" value="1"/>
</dbReference>
<keyword evidence="6 8" id="KW-0067">ATP-binding</keyword>
<evidence type="ECO:0000313" key="11">
    <source>
        <dbReference type="EMBL" id="KAK8900086.1"/>
    </source>
</evidence>
<protein>
    <recommendedName>
        <fullName evidence="10">Ubiquitin-activating enzyme E1 C-terminal domain-containing protein</fullName>
    </recommendedName>
</protein>
<dbReference type="PRINTS" id="PR01849">
    <property type="entry name" value="UBIQUITINACT"/>
</dbReference>
<evidence type="ECO:0000256" key="8">
    <source>
        <dbReference type="RuleBase" id="RU000519"/>
    </source>
</evidence>
<dbReference type="NCBIfam" id="TIGR01408">
    <property type="entry name" value="Ube1"/>
    <property type="match status" value="1"/>
</dbReference>
<keyword evidence="5 8" id="KW-0833">Ubl conjugation pathway</keyword>
<keyword evidence="3 8" id="KW-0436">Ligase</keyword>
<dbReference type="Proteomes" id="UP001470230">
    <property type="component" value="Unassembled WGS sequence"/>
</dbReference>
<evidence type="ECO:0000256" key="1">
    <source>
        <dbReference type="ARBA" id="ARBA00004906"/>
    </source>
</evidence>
<evidence type="ECO:0000256" key="5">
    <source>
        <dbReference type="ARBA" id="ARBA00022786"/>
    </source>
</evidence>
<comment type="similarity">
    <text evidence="2 8">Belongs to the ubiquitin-activating E1 family.</text>
</comment>
<dbReference type="Gene3D" id="3.10.290.60">
    <property type="entry name" value="Ubiquitin-activating enzyme E1, UFD domain"/>
    <property type="match status" value="1"/>
</dbReference>
<dbReference type="Gene3D" id="3.50.50.80">
    <property type="entry name" value="Ubiquitin-activating enzyme E1, inactive adenylation domain, subdomain 1"/>
    <property type="match status" value="1"/>
</dbReference>
<evidence type="ECO:0000256" key="7">
    <source>
        <dbReference type="PROSITE-ProRule" id="PRU10132"/>
    </source>
</evidence>
<proteinExistence type="inferred from homology"/>
<dbReference type="InterPro" id="IPR019572">
    <property type="entry name" value="UBA_E1_SCCH"/>
</dbReference>
<dbReference type="InterPro" id="IPR000594">
    <property type="entry name" value="ThiF_NAD_FAD-bd"/>
</dbReference>
<dbReference type="InterPro" id="IPR042302">
    <property type="entry name" value="E1_FCCH_sf"/>
</dbReference>
<comment type="caution">
    <text evidence="11">The sequence shown here is derived from an EMBL/GenBank/DDBJ whole genome shotgun (WGS) entry which is preliminary data.</text>
</comment>
<evidence type="ECO:0000259" key="10">
    <source>
        <dbReference type="SMART" id="SM00985"/>
    </source>
</evidence>
<dbReference type="InterPro" id="IPR038252">
    <property type="entry name" value="UBA_E1_C_sf"/>
</dbReference>
<dbReference type="InterPro" id="IPR018965">
    <property type="entry name" value="Ub-activating_enz_E1_C"/>
</dbReference>
<feature type="active site" description="Glycyl thioester intermediate" evidence="7">
    <location>
        <position position="590"/>
    </location>
</feature>
<dbReference type="Gene3D" id="2.40.30.180">
    <property type="entry name" value="Ubiquitin-activating enzyme E1, FCCH domain"/>
    <property type="match status" value="1"/>
</dbReference>
<dbReference type="PANTHER" id="PTHR10953:SF4">
    <property type="entry name" value="UBIQUITIN-ACTIVATING ENZYME E1 C-TERMINAL DOMAIN-CONTAINING PROTEIN"/>
    <property type="match status" value="1"/>
</dbReference>
<dbReference type="Gene3D" id="3.40.50.12550">
    <property type="entry name" value="Ubiquitin-activating enzyme E1, inactive adenylation domain, subdomain 2"/>
    <property type="match status" value="1"/>
</dbReference>
<reference evidence="11 12" key="1">
    <citation type="submission" date="2024-04" db="EMBL/GenBank/DDBJ databases">
        <title>Tritrichomonas musculus Genome.</title>
        <authorList>
            <person name="Alves-Ferreira E."/>
            <person name="Grigg M."/>
            <person name="Lorenzi H."/>
            <person name="Galac M."/>
        </authorList>
    </citation>
    <scope>NUCLEOTIDE SEQUENCE [LARGE SCALE GENOMIC DNA]</scope>
    <source>
        <strain evidence="11 12">EAF2021</strain>
    </source>
</reference>
<evidence type="ECO:0000256" key="2">
    <source>
        <dbReference type="ARBA" id="ARBA00005673"/>
    </source>
</evidence>
<evidence type="ECO:0000256" key="6">
    <source>
        <dbReference type="ARBA" id="ARBA00022840"/>
    </source>
</evidence>
<evidence type="ECO:0000256" key="3">
    <source>
        <dbReference type="ARBA" id="ARBA00022598"/>
    </source>
</evidence>
<dbReference type="InterPro" id="IPR018075">
    <property type="entry name" value="UBQ-activ_enz_E1"/>
</dbReference>